<reference evidence="2" key="1">
    <citation type="submission" date="2021-04" db="EMBL/GenBank/DDBJ databases">
        <title>Whole genome sequencing of Enterococci isolates from hospitalized patients.</title>
        <authorList>
            <person name="Ogoti B.M."/>
            <person name="Onyambu F.G."/>
        </authorList>
    </citation>
    <scope>NUCLEOTIDE SEQUENCE</scope>
    <source>
        <strain evidence="2">242</strain>
    </source>
</reference>
<keyword evidence="1" id="KW-0472">Membrane</keyword>
<sequence length="138" mass="15364">MEAFLRMRIKPVNFIKISKALVFQGLAFCITGLILILFQFVDSLHLYSLLRETGMGKGSQRMERVYDRGQPLLQLGTVVANSFALALVPVISGFVQSKSQFELLNKIKLALSCKCDDRGRCSDWAGGDDEACQSYAVH</sequence>
<name>A0A941FHN1_9BACI</name>
<keyword evidence="1" id="KW-0812">Transmembrane</keyword>
<keyword evidence="1" id="KW-1133">Transmembrane helix</keyword>
<protein>
    <submittedName>
        <fullName evidence="2">Uncharacterized protein</fullName>
    </submittedName>
</protein>
<evidence type="ECO:0000313" key="2">
    <source>
        <dbReference type="EMBL" id="MBR8644968.1"/>
    </source>
</evidence>
<organism evidence="2 3">
    <name type="scientific">Peribacillus frigoritolerans</name>
    <dbReference type="NCBI Taxonomy" id="450367"/>
    <lineage>
        <taxon>Bacteria</taxon>
        <taxon>Bacillati</taxon>
        <taxon>Bacillota</taxon>
        <taxon>Bacilli</taxon>
        <taxon>Bacillales</taxon>
        <taxon>Bacillaceae</taxon>
        <taxon>Peribacillus</taxon>
    </lineage>
</organism>
<dbReference type="AlphaFoldDB" id="A0A941FHN1"/>
<evidence type="ECO:0000313" key="3">
    <source>
        <dbReference type="Proteomes" id="UP000680045"/>
    </source>
</evidence>
<evidence type="ECO:0000256" key="1">
    <source>
        <dbReference type="SAM" id="Phobius"/>
    </source>
</evidence>
<proteinExistence type="predicted"/>
<feature type="transmembrane region" description="Helical" evidence="1">
    <location>
        <begin position="72"/>
        <end position="95"/>
    </location>
</feature>
<accession>A0A941FHN1</accession>
<gene>
    <name evidence="2" type="ORF">KEH51_13615</name>
</gene>
<comment type="caution">
    <text evidence="2">The sequence shown here is derived from an EMBL/GenBank/DDBJ whole genome shotgun (WGS) entry which is preliminary data.</text>
</comment>
<dbReference type="EMBL" id="JAGTPW010000021">
    <property type="protein sequence ID" value="MBR8644968.1"/>
    <property type="molecule type" value="Genomic_DNA"/>
</dbReference>
<feature type="transmembrane region" description="Helical" evidence="1">
    <location>
        <begin position="21"/>
        <end position="41"/>
    </location>
</feature>
<dbReference type="Proteomes" id="UP000680045">
    <property type="component" value="Unassembled WGS sequence"/>
</dbReference>